<gene>
    <name evidence="3" type="ORF">SAMN06272737_1193</name>
</gene>
<evidence type="ECO:0000313" key="4">
    <source>
        <dbReference type="Proteomes" id="UP000198403"/>
    </source>
</evidence>
<proteinExistence type="predicted"/>
<accession>A0A238YAK5</accession>
<feature type="domain" description="IPT/TIG" evidence="2">
    <location>
        <begin position="127"/>
        <end position="213"/>
    </location>
</feature>
<dbReference type="EMBL" id="FZNO01000019">
    <property type="protein sequence ID" value="SNR68296.1"/>
    <property type="molecule type" value="Genomic_DNA"/>
</dbReference>
<dbReference type="AlphaFoldDB" id="A0A238YAK5"/>
<dbReference type="SUPFAM" id="SSF81296">
    <property type="entry name" value="E set domains"/>
    <property type="match status" value="1"/>
</dbReference>
<dbReference type="InterPro" id="IPR002909">
    <property type="entry name" value="IPT_dom"/>
</dbReference>
<dbReference type="Gene3D" id="2.60.40.10">
    <property type="entry name" value="Immunoglobulins"/>
    <property type="match status" value="1"/>
</dbReference>
<reference evidence="3 4" key="1">
    <citation type="submission" date="2017-06" db="EMBL/GenBank/DDBJ databases">
        <authorList>
            <person name="Kim H.J."/>
            <person name="Triplett B.A."/>
        </authorList>
    </citation>
    <scope>NUCLEOTIDE SEQUENCE [LARGE SCALE GENOMIC DNA]</scope>
    <source>
        <strain evidence="3 4">DSM 44272</strain>
    </source>
</reference>
<dbReference type="InterPro" id="IPR013783">
    <property type="entry name" value="Ig-like_fold"/>
</dbReference>
<dbReference type="RefSeq" id="WP_176445598.1">
    <property type="nucleotide sequence ID" value="NZ_FZNO01000019.1"/>
</dbReference>
<dbReference type="Proteomes" id="UP000198403">
    <property type="component" value="Unassembled WGS sequence"/>
</dbReference>
<keyword evidence="4" id="KW-1185">Reference proteome</keyword>
<dbReference type="CDD" id="cd00603">
    <property type="entry name" value="IPT_PCSR"/>
    <property type="match status" value="1"/>
</dbReference>
<dbReference type="Pfam" id="PF01833">
    <property type="entry name" value="TIG"/>
    <property type="match status" value="1"/>
</dbReference>
<organism evidence="3 4">
    <name type="scientific">Blastococcus mobilis</name>
    <dbReference type="NCBI Taxonomy" id="1938746"/>
    <lineage>
        <taxon>Bacteria</taxon>
        <taxon>Bacillati</taxon>
        <taxon>Actinomycetota</taxon>
        <taxon>Actinomycetes</taxon>
        <taxon>Geodermatophilales</taxon>
        <taxon>Geodermatophilaceae</taxon>
        <taxon>Blastococcus</taxon>
    </lineage>
</organism>
<evidence type="ECO:0000259" key="2">
    <source>
        <dbReference type="Pfam" id="PF01833"/>
    </source>
</evidence>
<protein>
    <submittedName>
        <fullName evidence="3">IPT/TIG domain-containing protein</fullName>
    </submittedName>
</protein>
<dbReference type="InterPro" id="IPR014756">
    <property type="entry name" value="Ig_E-set"/>
</dbReference>
<sequence length="235" mass="25004">MVAWILGLAPGGGVDLPEEIAYQNLQHDCILTPQDGSDDPYYTALSAQERRLYEGAAAACRAAFYDEPDQWPVAEAALAQIDAVGADFTCLGDVAYEVLRELVAVHTTDPTARLVRGDGPGRGPACPRVISLEPDHGAASGGYRIHLVGEHLPSTSVIHFGDVDLTVQTDGDSASLIVPPAPVDAEWSAGEHSVQVWVEGWYMQVFNTPTFVYELEPRPRPSPGTVADPTASPGG</sequence>
<feature type="region of interest" description="Disordered" evidence="1">
    <location>
        <begin position="215"/>
        <end position="235"/>
    </location>
</feature>
<name>A0A238YAK5_9ACTN</name>
<evidence type="ECO:0000313" key="3">
    <source>
        <dbReference type="EMBL" id="SNR68296.1"/>
    </source>
</evidence>
<evidence type="ECO:0000256" key="1">
    <source>
        <dbReference type="SAM" id="MobiDB-lite"/>
    </source>
</evidence>
<dbReference type="GO" id="GO:0005975">
    <property type="term" value="P:carbohydrate metabolic process"/>
    <property type="evidence" value="ECO:0007669"/>
    <property type="project" value="UniProtKB-ARBA"/>
</dbReference>